<gene>
    <name evidence="1" type="ORF">GIL414_LOCUS60013</name>
</gene>
<accession>A0A8S3E0C5</accession>
<comment type="caution">
    <text evidence="1">The sequence shown here is derived from an EMBL/GenBank/DDBJ whole genome shotgun (WGS) entry which is preliminary data.</text>
</comment>
<dbReference type="EMBL" id="CAJOBJ010229615">
    <property type="protein sequence ID" value="CAF5051863.1"/>
    <property type="molecule type" value="Genomic_DNA"/>
</dbReference>
<dbReference type="Proteomes" id="UP000681720">
    <property type="component" value="Unassembled WGS sequence"/>
</dbReference>
<name>A0A8S3E0C5_9BILA</name>
<organism evidence="1 2">
    <name type="scientific">Rotaria magnacalcarata</name>
    <dbReference type="NCBI Taxonomy" id="392030"/>
    <lineage>
        <taxon>Eukaryota</taxon>
        <taxon>Metazoa</taxon>
        <taxon>Spiralia</taxon>
        <taxon>Gnathifera</taxon>
        <taxon>Rotifera</taxon>
        <taxon>Eurotatoria</taxon>
        <taxon>Bdelloidea</taxon>
        <taxon>Philodinida</taxon>
        <taxon>Philodinidae</taxon>
        <taxon>Rotaria</taxon>
    </lineage>
</organism>
<dbReference type="AlphaFoldDB" id="A0A8S3E0C5"/>
<evidence type="ECO:0000313" key="2">
    <source>
        <dbReference type="Proteomes" id="UP000681720"/>
    </source>
</evidence>
<reference evidence="1" key="1">
    <citation type="submission" date="2021-02" db="EMBL/GenBank/DDBJ databases">
        <authorList>
            <person name="Nowell W R."/>
        </authorList>
    </citation>
    <scope>NUCLEOTIDE SEQUENCE</scope>
</reference>
<feature type="non-terminal residue" evidence="1">
    <location>
        <position position="1"/>
    </location>
</feature>
<sequence length="193" mass="21327">MLKGIHRNSFRASVALSSQHPGTRQYLLWFLIIASWNLVNAFPTTEEILPIKNSFEELRERYRRDARDTITCDGSCTCQCSSTGVPQTSEITSVGTTSTSTTSTSTTVPVPALAVRQQALPQQAPRRLVPVPALAFLQQVLRQPVLVPAQQALQQPVPVPAQQALQQLVLVLAQQAPQLQQQRRRARLLLAVL</sequence>
<proteinExistence type="predicted"/>
<evidence type="ECO:0000313" key="1">
    <source>
        <dbReference type="EMBL" id="CAF5051863.1"/>
    </source>
</evidence>
<protein>
    <submittedName>
        <fullName evidence="1">Uncharacterized protein</fullName>
    </submittedName>
</protein>